<feature type="domain" description="Fe2OG dioxygenase" evidence="9">
    <location>
        <begin position="95"/>
        <end position="274"/>
    </location>
</feature>
<gene>
    <name evidence="10" type="ORF">SISNIDRAFT_350839</name>
</gene>
<dbReference type="PANTHER" id="PTHR46030:SF1">
    <property type="entry name" value="ALPHA-KETOGLUTARATE-DEPENDENT DIOXYGENASE ALKB HOMOLOG 6"/>
    <property type="match status" value="1"/>
</dbReference>
<dbReference type="GO" id="GO:0046872">
    <property type="term" value="F:metal ion binding"/>
    <property type="evidence" value="ECO:0007669"/>
    <property type="project" value="UniProtKB-KW"/>
</dbReference>
<evidence type="ECO:0000256" key="3">
    <source>
        <dbReference type="ARBA" id="ARBA00022723"/>
    </source>
</evidence>
<keyword evidence="7" id="KW-0539">Nucleus</keyword>
<evidence type="ECO:0000256" key="2">
    <source>
        <dbReference type="ARBA" id="ARBA00007879"/>
    </source>
</evidence>
<evidence type="ECO:0000313" key="11">
    <source>
        <dbReference type="Proteomes" id="UP000076722"/>
    </source>
</evidence>
<keyword evidence="5" id="KW-0560">Oxidoreductase</keyword>
<comment type="subcellular location">
    <subcellularLocation>
        <location evidence="1">Nucleus</location>
    </subcellularLocation>
</comment>
<dbReference type="SUPFAM" id="SSF51197">
    <property type="entry name" value="Clavaminate synthase-like"/>
    <property type="match status" value="1"/>
</dbReference>
<dbReference type="STRING" id="1314777.A0A164WZE4"/>
<reference evidence="10 11" key="1">
    <citation type="journal article" date="2016" name="Mol. Biol. Evol.">
        <title>Comparative Genomics of Early-Diverging Mushroom-Forming Fungi Provides Insights into the Origins of Lignocellulose Decay Capabilities.</title>
        <authorList>
            <person name="Nagy L.G."/>
            <person name="Riley R."/>
            <person name="Tritt A."/>
            <person name="Adam C."/>
            <person name="Daum C."/>
            <person name="Floudas D."/>
            <person name="Sun H."/>
            <person name="Yadav J.S."/>
            <person name="Pangilinan J."/>
            <person name="Larsson K.H."/>
            <person name="Matsuura K."/>
            <person name="Barry K."/>
            <person name="Labutti K."/>
            <person name="Kuo R."/>
            <person name="Ohm R.A."/>
            <person name="Bhattacharya S.S."/>
            <person name="Shirouzu T."/>
            <person name="Yoshinaga Y."/>
            <person name="Martin F.M."/>
            <person name="Grigoriev I.V."/>
            <person name="Hibbett D.S."/>
        </authorList>
    </citation>
    <scope>NUCLEOTIDE SEQUENCE [LARGE SCALE GENOMIC DNA]</scope>
    <source>
        <strain evidence="10 11">HHB9708</strain>
    </source>
</reference>
<keyword evidence="3" id="KW-0479">Metal-binding</keyword>
<feature type="region of interest" description="Disordered" evidence="8">
    <location>
        <begin position="139"/>
        <end position="166"/>
    </location>
</feature>
<dbReference type="Proteomes" id="UP000076722">
    <property type="component" value="Unassembled WGS sequence"/>
</dbReference>
<evidence type="ECO:0000259" key="9">
    <source>
        <dbReference type="PROSITE" id="PS51471"/>
    </source>
</evidence>
<keyword evidence="6" id="KW-0408">Iron</keyword>
<dbReference type="PROSITE" id="PS51471">
    <property type="entry name" value="FE2OG_OXY"/>
    <property type="match status" value="1"/>
</dbReference>
<evidence type="ECO:0000313" key="10">
    <source>
        <dbReference type="EMBL" id="KZS95501.1"/>
    </source>
</evidence>
<dbReference type="EMBL" id="KV419401">
    <property type="protein sequence ID" value="KZS95501.1"/>
    <property type="molecule type" value="Genomic_DNA"/>
</dbReference>
<dbReference type="GO" id="GO:0005634">
    <property type="term" value="C:nucleus"/>
    <property type="evidence" value="ECO:0007669"/>
    <property type="project" value="UniProtKB-SubCell"/>
</dbReference>
<dbReference type="InterPro" id="IPR037151">
    <property type="entry name" value="AlkB-like_sf"/>
</dbReference>
<protein>
    <recommendedName>
        <fullName evidence="9">Fe2OG dioxygenase domain-containing protein</fullName>
    </recommendedName>
</protein>
<name>A0A164WZE4_9AGAM</name>
<evidence type="ECO:0000256" key="4">
    <source>
        <dbReference type="ARBA" id="ARBA00022964"/>
    </source>
</evidence>
<dbReference type="PANTHER" id="PTHR46030">
    <property type="entry name" value="ALPHA-KETOGLUTARATE-DEPENDENT DIOXYGENASE ALKB HOMOLOG 6"/>
    <property type="match status" value="1"/>
</dbReference>
<dbReference type="InterPro" id="IPR027450">
    <property type="entry name" value="AlkB-like"/>
</dbReference>
<proteinExistence type="inferred from homology"/>
<keyword evidence="4" id="KW-0223">Dioxygenase</keyword>
<dbReference type="OrthoDB" id="412814at2759"/>
<dbReference type="Gene3D" id="2.60.120.590">
    <property type="entry name" value="Alpha-ketoglutarate-dependent dioxygenase AlkB-like"/>
    <property type="match status" value="1"/>
</dbReference>
<organism evidence="10 11">
    <name type="scientific">Sistotremastrum niveocremeum HHB9708</name>
    <dbReference type="NCBI Taxonomy" id="1314777"/>
    <lineage>
        <taxon>Eukaryota</taxon>
        <taxon>Fungi</taxon>
        <taxon>Dikarya</taxon>
        <taxon>Basidiomycota</taxon>
        <taxon>Agaricomycotina</taxon>
        <taxon>Agaricomycetes</taxon>
        <taxon>Sistotremastrales</taxon>
        <taxon>Sistotremastraceae</taxon>
        <taxon>Sertulicium</taxon>
        <taxon>Sertulicium niveocremeum</taxon>
    </lineage>
</organism>
<dbReference type="Pfam" id="PF13532">
    <property type="entry name" value="2OG-FeII_Oxy_2"/>
    <property type="match status" value="1"/>
</dbReference>
<accession>A0A164WZE4</accession>
<dbReference type="InterPro" id="IPR032862">
    <property type="entry name" value="ALKBH6"/>
</dbReference>
<evidence type="ECO:0000256" key="6">
    <source>
        <dbReference type="ARBA" id="ARBA00023004"/>
    </source>
</evidence>
<dbReference type="InterPro" id="IPR005123">
    <property type="entry name" value="Oxoglu/Fe-dep_dioxygenase_dom"/>
</dbReference>
<evidence type="ECO:0000256" key="7">
    <source>
        <dbReference type="ARBA" id="ARBA00023242"/>
    </source>
</evidence>
<evidence type="ECO:0000256" key="1">
    <source>
        <dbReference type="ARBA" id="ARBA00004123"/>
    </source>
</evidence>
<dbReference type="GO" id="GO:0051213">
    <property type="term" value="F:dioxygenase activity"/>
    <property type="evidence" value="ECO:0007669"/>
    <property type="project" value="UniProtKB-KW"/>
</dbReference>
<sequence>MATTKHRVPGKQTVYYFPSFVSEDEETFLLRKISESPLPKWKSLARRRLLQVLGGEITPNGALIPQDLPDCVTSYPPLIGRIQALGLFEASKHGKPNHIIVNEYLPGQGIMPHQDGPVYHPVVATISLGSHAVFHYHSFENSSTPDAPPDSGEPADPSAVSPQSMSGKAAALPQIGSIGQIPIMSLFLEPRSLVVTTGEMYTDHLHSLEPVIEDIFLPGGQVIYGRSTGNPLNVSEVEIANKDLVATEAYKQALQEGGSLTRGTRVSMTCRDVERVSKFMHKSI</sequence>
<dbReference type="AlphaFoldDB" id="A0A164WZE4"/>
<evidence type="ECO:0000256" key="8">
    <source>
        <dbReference type="SAM" id="MobiDB-lite"/>
    </source>
</evidence>
<evidence type="ECO:0000256" key="5">
    <source>
        <dbReference type="ARBA" id="ARBA00023002"/>
    </source>
</evidence>
<comment type="similarity">
    <text evidence="2">Belongs to the alkB family.</text>
</comment>
<keyword evidence="11" id="KW-1185">Reference proteome</keyword>